<sequence length="48" mass="5144">MLVTSRHPEPTRGGWVSPLSLVPSKVSPHLPQGVFPCHCCLRLAPVGV</sequence>
<proteinExistence type="predicted"/>
<dbReference type="EMBL" id="GBXM01000657">
    <property type="protein sequence ID" value="JAI07921.1"/>
    <property type="molecule type" value="Transcribed_RNA"/>
</dbReference>
<reference evidence="1" key="2">
    <citation type="journal article" date="2015" name="Fish Shellfish Immunol.">
        <title>Early steps in the European eel (Anguilla anguilla)-Vibrio vulnificus interaction in the gills: Role of the RtxA13 toxin.</title>
        <authorList>
            <person name="Callol A."/>
            <person name="Pajuelo D."/>
            <person name="Ebbesson L."/>
            <person name="Teles M."/>
            <person name="MacKenzie S."/>
            <person name="Amaro C."/>
        </authorList>
    </citation>
    <scope>NUCLEOTIDE SEQUENCE</scope>
</reference>
<protein>
    <submittedName>
        <fullName evidence="1">Uncharacterized protein</fullName>
    </submittedName>
</protein>
<organism evidence="1">
    <name type="scientific">Anguilla anguilla</name>
    <name type="common">European freshwater eel</name>
    <name type="synonym">Muraena anguilla</name>
    <dbReference type="NCBI Taxonomy" id="7936"/>
    <lineage>
        <taxon>Eukaryota</taxon>
        <taxon>Metazoa</taxon>
        <taxon>Chordata</taxon>
        <taxon>Craniata</taxon>
        <taxon>Vertebrata</taxon>
        <taxon>Euteleostomi</taxon>
        <taxon>Actinopterygii</taxon>
        <taxon>Neopterygii</taxon>
        <taxon>Teleostei</taxon>
        <taxon>Anguilliformes</taxon>
        <taxon>Anguillidae</taxon>
        <taxon>Anguilla</taxon>
    </lineage>
</organism>
<evidence type="ECO:0000313" key="1">
    <source>
        <dbReference type="EMBL" id="JAI07921.1"/>
    </source>
</evidence>
<reference evidence="1" key="1">
    <citation type="submission" date="2014-11" db="EMBL/GenBank/DDBJ databases">
        <authorList>
            <person name="Amaro Gonzalez C."/>
        </authorList>
    </citation>
    <scope>NUCLEOTIDE SEQUENCE</scope>
</reference>
<accession>A0A0E9Y1D0</accession>
<name>A0A0E9Y1D0_ANGAN</name>
<dbReference type="AlphaFoldDB" id="A0A0E9Y1D0"/>